<dbReference type="Gene3D" id="3.40.50.300">
    <property type="entry name" value="P-loop containing nucleotide triphosphate hydrolases"/>
    <property type="match status" value="1"/>
</dbReference>
<proteinExistence type="predicted"/>
<protein>
    <submittedName>
        <fullName evidence="2">Leucine-rich repeat receptor-like serine/threonine-protein kinase BAM1</fullName>
    </submittedName>
</protein>
<keyword evidence="2" id="KW-0808">Transferase</keyword>
<dbReference type="SUPFAM" id="SSF52540">
    <property type="entry name" value="P-loop containing nucleoside triphosphate hydrolases"/>
    <property type="match status" value="1"/>
</dbReference>
<dbReference type="Proteomes" id="UP000233837">
    <property type="component" value="Unassembled WGS sequence"/>
</dbReference>
<dbReference type="InterPro" id="IPR027417">
    <property type="entry name" value="P-loop_NTPase"/>
</dbReference>
<dbReference type="InterPro" id="IPR002182">
    <property type="entry name" value="NB-ARC"/>
</dbReference>
<organism evidence="2 3">
    <name type="scientific">Dendrobium catenatum</name>
    <dbReference type="NCBI Taxonomy" id="906689"/>
    <lineage>
        <taxon>Eukaryota</taxon>
        <taxon>Viridiplantae</taxon>
        <taxon>Streptophyta</taxon>
        <taxon>Embryophyta</taxon>
        <taxon>Tracheophyta</taxon>
        <taxon>Spermatophyta</taxon>
        <taxon>Magnoliopsida</taxon>
        <taxon>Liliopsida</taxon>
        <taxon>Asparagales</taxon>
        <taxon>Orchidaceae</taxon>
        <taxon>Epidendroideae</taxon>
        <taxon>Malaxideae</taxon>
        <taxon>Dendrobiinae</taxon>
        <taxon>Dendrobium</taxon>
    </lineage>
</organism>
<sequence>MKASGFRPNFGLYTMMIEAQTRCGRLDLAATLFADVEKAGHNKPSPIQMAAIPLGLQQRDVVGIIMDFRGDLPELEVLQLWENIFTGSIPRQLGKNGLLQLLDLLPNKLTNNLSPDLRFGNKLHTLSALRNFLFCPILKSLGRCSSLSHIRIGVKMTDLNSSDKVDSMQRSQSIRRNVAKRYEPNLKRLEEVVQTLDKVPAEVNLFIHLLKNIKLQQRELYKTSETGSLHINDLISSGKDKELVMQWLRKSSNEHPVIELYRNISPLSIVGHGGMGETTLWQLVYEDEMTEEFDLNLWDCVFNDFDLEKIIADMLKSLKMSRPPFDTFYAIQKNLKSEIISKGFLLVLDDLWDEEEERNKTKWKNMLTSLSCGLWERDWFCAENSYSSTNWQTEMLVQFKEFKVEPPHLDWGKPLHVVILKPAFKVFDPGIYLLQLLCQ</sequence>
<dbReference type="Pfam" id="PF00931">
    <property type="entry name" value="NB-ARC"/>
    <property type="match status" value="1"/>
</dbReference>
<dbReference type="InterPro" id="IPR032675">
    <property type="entry name" value="LRR_dom_sf"/>
</dbReference>
<dbReference type="GO" id="GO:0016301">
    <property type="term" value="F:kinase activity"/>
    <property type="evidence" value="ECO:0007669"/>
    <property type="project" value="UniProtKB-KW"/>
</dbReference>
<reference evidence="2 3" key="1">
    <citation type="journal article" date="2016" name="Sci. Rep.">
        <title>The Dendrobium catenatum Lindl. genome sequence provides insights into polysaccharide synthase, floral development and adaptive evolution.</title>
        <authorList>
            <person name="Zhang G.Q."/>
            <person name="Xu Q."/>
            <person name="Bian C."/>
            <person name="Tsai W.C."/>
            <person name="Yeh C.M."/>
            <person name="Liu K.W."/>
            <person name="Yoshida K."/>
            <person name="Zhang L.S."/>
            <person name="Chang S.B."/>
            <person name="Chen F."/>
            <person name="Shi Y."/>
            <person name="Su Y.Y."/>
            <person name="Zhang Y.Q."/>
            <person name="Chen L.J."/>
            <person name="Yin Y."/>
            <person name="Lin M."/>
            <person name="Huang H."/>
            <person name="Deng H."/>
            <person name="Wang Z.W."/>
            <person name="Zhu S.L."/>
            <person name="Zhao X."/>
            <person name="Deng C."/>
            <person name="Niu S.C."/>
            <person name="Huang J."/>
            <person name="Wang M."/>
            <person name="Liu G.H."/>
            <person name="Yang H.J."/>
            <person name="Xiao X.J."/>
            <person name="Hsiao Y.Y."/>
            <person name="Wu W.L."/>
            <person name="Chen Y.Y."/>
            <person name="Mitsuda N."/>
            <person name="Ohme-Takagi M."/>
            <person name="Luo Y.B."/>
            <person name="Van de Peer Y."/>
            <person name="Liu Z.J."/>
        </authorList>
    </citation>
    <scope>NUCLEOTIDE SEQUENCE [LARGE SCALE GENOMIC DNA]</scope>
    <source>
        <tissue evidence="2">The whole plant</tissue>
    </source>
</reference>
<evidence type="ECO:0000313" key="3">
    <source>
        <dbReference type="Proteomes" id="UP000233837"/>
    </source>
</evidence>
<dbReference type="SUPFAM" id="SSF52058">
    <property type="entry name" value="L domain-like"/>
    <property type="match status" value="1"/>
</dbReference>
<evidence type="ECO:0000259" key="1">
    <source>
        <dbReference type="Pfam" id="PF00931"/>
    </source>
</evidence>
<evidence type="ECO:0000313" key="2">
    <source>
        <dbReference type="EMBL" id="PKU82032.1"/>
    </source>
</evidence>
<dbReference type="PANTHER" id="PTHR36766">
    <property type="entry name" value="PLANT BROAD-SPECTRUM MILDEW RESISTANCE PROTEIN RPW8"/>
    <property type="match status" value="1"/>
</dbReference>
<dbReference type="GO" id="GO:0043531">
    <property type="term" value="F:ADP binding"/>
    <property type="evidence" value="ECO:0007669"/>
    <property type="project" value="InterPro"/>
</dbReference>
<dbReference type="PANTHER" id="PTHR36766:SF30">
    <property type="entry name" value="TIR-NBS TYPE DISEASE RESISTANCE PROTEIN-RELATED"/>
    <property type="match status" value="1"/>
</dbReference>
<feature type="domain" description="NB-ARC" evidence="1">
    <location>
        <begin position="264"/>
        <end position="357"/>
    </location>
</feature>
<gene>
    <name evidence="2" type="primary">BAM1</name>
    <name evidence="2" type="ORF">MA16_Dca004049</name>
</gene>
<keyword evidence="3" id="KW-1185">Reference proteome</keyword>
<keyword evidence="2" id="KW-0675">Receptor</keyword>
<accession>A0A2I0X2A4</accession>
<keyword evidence="2" id="KW-0418">Kinase</keyword>
<dbReference type="EMBL" id="KZ502211">
    <property type="protein sequence ID" value="PKU82032.1"/>
    <property type="molecule type" value="Genomic_DNA"/>
</dbReference>
<reference evidence="2 3" key="2">
    <citation type="journal article" date="2017" name="Nature">
        <title>The Apostasia genome and the evolution of orchids.</title>
        <authorList>
            <person name="Zhang G.Q."/>
            <person name="Liu K.W."/>
            <person name="Li Z."/>
            <person name="Lohaus R."/>
            <person name="Hsiao Y.Y."/>
            <person name="Niu S.C."/>
            <person name="Wang J.Y."/>
            <person name="Lin Y.C."/>
            <person name="Xu Q."/>
            <person name="Chen L.J."/>
            <person name="Yoshida K."/>
            <person name="Fujiwara S."/>
            <person name="Wang Z.W."/>
            <person name="Zhang Y.Q."/>
            <person name="Mitsuda N."/>
            <person name="Wang M."/>
            <person name="Liu G.H."/>
            <person name="Pecoraro L."/>
            <person name="Huang H.X."/>
            <person name="Xiao X.J."/>
            <person name="Lin M."/>
            <person name="Wu X.Y."/>
            <person name="Wu W.L."/>
            <person name="Chen Y.Y."/>
            <person name="Chang S.B."/>
            <person name="Sakamoto S."/>
            <person name="Ohme-Takagi M."/>
            <person name="Yagi M."/>
            <person name="Zeng S.J."/>
            <person name="Shen C.Y."/>
            <person name="Yeh C.M."/>
            <person name="Luo Y.B."/>
            <person name="Tsai W.C."/>
            <person name="Van de Peer Y."/>
            <person name="Liu Z.J."/>
        </authorList>
    </citation>
    <scope>NUCLEOTIDE SEQUENCE [LARGE SCALE GENOMIC DNA]</scope>
    <source>
        <tissue evidence="2">The whole plant</tissue>
    </source>
</reference>
<name>A0A2I0X2A4_9ASPA</name>
<dbReference type="AlphaFoldDB" id="A0A2I0X2A4"/>
<dbReference type="Gene3D" id="3.80.10.10">
    <property type="entry name" value="Ribonuclease Inhibitor"/>
    <property type="match status" value="1"/>
</dbReference>